<sequence>MSERDWLRLACTPGVGATLGARLIERYGTPARILAAGDAAWRELGIPRAARDTLATPDNARVDEAERWLDRDDHHFITPEHPHYPAALGELVPPPSWLYALGDTELLTYPAIAIVGSRNPTTAGLEAAREFGAALAGAGLVVVSGLARGIDAAAHEGALSANGMTIAVCGTGLDRVYPAMHKDLAERIAASGLLLSEFGLGTQPARGNFPRRNRIIAGLCTATLVVEAARASGSLITARMASQAGRDVFALPGSIHNPLARGCHQLIRDGAKLVETTDHILEDIAGVLDGYRLIRSDSDDSGKNERDPRSSPAEDDDHATLLAAIGHAPARVDELVARTGWSADAVSSTLLILELQGRVLAGPGGAYTRASGG</sequence>
<reference evidence="5 6" key="1">
    <citation type="submission" date="2013-03" db="EMBL/GenBank/DDBJ databases">
        <title>Salinisphaera dokdonensis CL-ES53 Genome Sequencing.</title>
        <authorList>
            <person name="Li C."/>
            <person name="Lai Q."/>
            <person name="Shao Z."/>
        </authorList>
    </citation>
    <scope>NUCLEOTIDE SEQUENCE [LARGE SCALE GENOMIC DNA]</scope>
    <source>
        <strain evidence="5 6">CL-ES53</strain>
    </source>
</reference>
<dbReference type="InterPro" id="IPR003488">
    <property type="entry name" value="DprA"/>
</dbReference>
<name>A0ABV2B1R3_9GAMM</name>
<evidence type="ECO:0000256" key="1">
    <source>
        <dbReference type="ARBA" id="ARBA00006525"/>
    </source>
</evidence>
<evidence type="ECO:0000313" key="5">
    <source>
        <dbReference type="EMBL" id="MES1929819.1"/>
    </source>
</evidence>
<dbReference type="Gene3D" id="3.40.50.450">
    <property type="match status" value="1"/>
</dbReference>
<feature type="domain" description="DprA winged helix" evidence="4">
    <location>
        <begin position="307"/>
        <end position="365"/>
    </location>
</feature>
<accession>A0ABV2B1R3</accession>
<dbReference type="NCBIfam" id="TIGR00732">
    <property type="entry name" value="dprA"/>
    <property type="match status" value="1"/>
</dbReference>
<dbReference type="PANTHER" id="PTHR43022">
    <property type="entry name" value="PROTEIN SMF"/>
    <property type="match status" value="1"/>
</dbReference>
<feature type="compositionally biased region" description="Basic and acidic residues" evidence="2">
    <location>
        <begin position="297"/>
        <end position="309"/>
    </location>
</feature>
<evidence type="ECO:0000256" key="2">
    <source>
        <dbReference type="SAM" id="MobiDB-lite"/>
    </source>
</evidence>
<dbReference type="Pfam" id="PF02481">
    <property type="entry name" value="DNA_processg_A"/>
    <property type="match status" value="1"/>
</dbReference>
<dbReference type="SUPFAM" id="SSF102405">
    <property type="entry name" value="MCP/YpsA-like"/>
    <property type="match status" value="1"/>
</dbReference>
<protein>
    <submittedName>
        <fullName evidence="5">SMF protein</fullName>
    </submittedName>
</protein>
<gene>
    <name evidence="5" type="ORF">SADO_11194</name>
</gene>
<proteinExistence type="inferred from homology"/>
<dbReference type="Proteomes" id="UP001460888">
    <property type="component" value="Unassembled WGS sequence"/>
</dbReference>
<organism evidence="5 6">
    <name type="scientific">Salinisphaera dokdonensis CL-ES53</name>
    <dbReference type="NCBI Taxonomy" id="1304272"/>
    <lineage>
        <taxon>Bacteria</taxon>
        <taxon>Pseudomonadati</taxon>
        <taxon>Pseudomonadota</taxon>
        <taxon>Gammaproteobacteria</taxon>
        <taxon>Salinisphaerales</taxon>
        <taxon>Salinisphaeraceae</taxon>
        <taxon>Salinisphaera</taxon>
    </lineage>
</organism>
<dbReference type="InterPro" id="IPR041614">
    <property type="entry name" value="DprA_WH"/>
</dbReference>
<evidence type="ECO:0000259" key="3">
    <source>
        <dbReference type="Pfam" id="PF02481"/>
    </source>
</evidence>
<dbReference type="Gene3D" id="1.10.10.10">
    <property type="entry name" value="Winged helix-like DNA-binding domain superfamily/Winged helix DNA-binding domain"/>
    <property type="match status" value="1"/>
</dbReference>
<dbReference type="InterPro" id="IPR057666">
    <property type="entry name" value="DrpA_SLOG"/>
</dbReference>
<comment type="caution">
    <text evidence="5">The sequence shown here is derived from an EMBL/GenBank/DDBJ whole genome shotgun (WGS) entry which is preliminary data.</text>
</comment>
<evidence type="ECO:0000259" key="4">
    <source>
        <dbReference type="Pfam" id="PF17782"/>
    </source>
</evidence>
<comment type="similarity">
    <text evidence="1">Belongs to the DprA/Smf family.</text>
</comment>
<dbReference type="Pfam" id="PF17782">
    <property type="entry name" value="WHD_DprA"/>
    <property type="match status" value="1"/>
</dbReference>
<feature type="domain" description="Smf/DprA SLOG" evidence="3">
    <location>
        <begin position="76"/>
        <end position="284"/>
    </location>
</feature>
<dbReference type="RefSeq" id="WP_353111411.1">
    <property type="nucleotide sequence ID" value="NZ_APND01000003.1"/>
</dbReference>
<dbReference type="EMBL" id="APND01000003">
    <property type="protein sequence ID" value="MES1929819.1"/>
    <property type="molecule type" value="Genomic_DNA"/>
</dbReference>
<feature type="region of interest" description="Disordered" evidence="2">
    <location>
        <begin position="297"/>
        <end position="316"/>
    </location>
</feature>
<dbReference type="PANTHER" id="PTHR43022:SF1">
    <property type="entry name" value="PROTEIN SMF"/>
    <property type="match status" value="1"/>
</dbReference>
<evidence type="ECO:0000313" key="6">
    <source>
        <dbReference type="Proteomes" id="UP001460888"/>
    </source>
</evidence>
<keyword evidence="6" id="KW-1185">Reference proteome</keyword>
<dbReference type="InterPro" id="IPR036388">
    <property type="entry name" value="WH-like_DNA-bd_sf"/>
</dbReference>